<protein>
    <recommendedName>
        <fullName evidence="6">PEGA domain-containing protein</fullName>
    </recommendedName>
</protein>
<sequence>MPPTSRAPSRSRSRSRTLALALLAALPAALSTTVALAQPAPPRPAPPKAGPAASPAPPPPGPARSGAPTRADARTDAKAIAATTAARAQGLFDAGRYEEALITFRQSDEQFHAPTVVLMMARAQMKLGHLREARVQYQRVLDEKLADYAPQAYFDAQTSADRELDALLPRIPTLQIKIVGADPKGIQLFIDGQPAPHDIPVLHDPGEHAVAAWAPGRTPTTQLVELREGKTTQITLDLKPATGPVATAGAPTIPAASAAAGASGPSAAYGDGAAPGDPAAPGASASLSGPPETTAARPLAITSAVLLAAGGVGIGAGAVLGAMAADRVGQLKASCPGGACYDDVAGTYDAAQNLTTASTISLVVGGVVAAAGAGLLIWDSTRAQPTPTTGMQVSAGPGSLSVKGRF</sequence>
<dbReference type="InterPro" id="IPR011990">
    <property type="entry name" value="TPR-like_helical_dom_sf"/>
</dbReference>
<keyword evidence="3" id="KW-0732">Signal</keyword>
<keyword evidence="2" id="KW-0472">Membrane</keyword>
<dbReference type="eggNOG" id="COG3628">
    <property type="taxonomic scope" value="Bacteria"/>
</dbReference>
<feature type="region of interest" description="Disordered" evidence="1">
    <location>
        <begin position="256"/>
        <end position="294"/>
    </location>
</feature>
<dbReference type="AlphaFoldDB" id="A0A017SXI7"/>
<dbReference type="Gene3D" id="1.25.40.10">
    <property type="entry name" value="Tetratricopeptide repeat domain"/>
    <property type="match status" value="1"/>
</dbReference>
<evidence type="ECO:0000256" key="1">
    <source>
        <dbReference type="SAM" id="MobiDB-lite"/>
    </source>
</evidence>
<dbReference type="RefSeq" id="WP_044249540.1">
    <property type="nucleotide sequence ID" value="NZ_ASRX01000083.1"/>
</dbReference>
<name>A0A017SXI7_9BACT</name>
<evidence type="ECO:0000256" key="3">
    <source>
        <dbReference type="SAM" id="SignalP"/>
    </source>
</evidence>
<evidence type="ECO:0000313" key="4">
    <source>
        <dbReference type="EMBL" id="EYF01335.1"/>
    </source>
</evidence>
<feature type="region of interest" description="Disordered" evidence="1">
    <location>
        <begin position="35"/>
        <end position="77"/>
    </location>
</feature>
<accession>A0A017SXI7</accession>
<gene>
    <name evidence="4" type="ORF">CAP_8377</name>
</gene>
<feature type="compositionally biased region" description="Pro residues" evidence="1">
    <location>
        <begin position="39"/>
        <end position="62"/>
    </location>
</feature>
<organism evidence="4 5">
    <name type="scientific">Chondromyces apiculatus DSM 436</name>
    <dbReference type="NCBI Taxonomy" id="1192034"/>
    <lineage>
        <taxon>Bacteria</taxon>
        <taxon>Pseudomonadati</taxon>
        <taxon>Myxococcota</taxon>
        <taxon>Polyangia</taxon>
        <taxon>Polyangiales</taxon>
        <taxon>Polyangiaceae</taxon>
        <taxon>Chondromyces</taxon>
    </lineage>
</organism>
<keyword evidence="5" id="KW-1185">Reference proteome</keyword>
<dbReference type="SUPFAM" id="SSF48452">
    <property type="entry name" value="TPR-like"/>
    <property type="match status" value="1"/>
</dbReference>
<evidence type="ECO:0000313" key="5">
    <source>
        <dbReference type="Proteomes" id="UP000019678"/>
    </source>
</evidence>
<keyword evidence="2" id="KW-0812">Transmembrane</keyword>
<dbReference type="EMBL" id="ASRX01000083">
    <property type="protein sequence ID" value="EYF01335.1"/>
    <property type="molecule type" value="Genomic_DNA"/>
</dbReference>
<evidence type="ECO:0008006" key="6">
    <source>
        <dbReference type="Google" id="ProtNLM"/>
    </source>
</evidence>
<keyword evidence="2" id="KW-1133">Transmembrane helix</keyword>
<dbReference type="OrthoDB" id="9766710at2"/>
<proteinExistence type="predicted"/>
<feature type="signal peptide" evidence="3">
    <location>
        <begin position="1"/>
        <end position="37"/>
    </location>
</feature>
<reference evidence="4 5" key="1">
    <citation type="submission" date="2013-05" db="EMBL/GenBank/DDBJ databases">
        <title>Genome assembly of Chondromyces apiculatus DSM 436.</title>
        <authorList>
            <person name="Sharma G."/>
            <person name="Khatri I."/>
            <person name="Kaur C."/>
            <person name="Mayilraj S."/>
            <person name="Subramanian S."/>
        </authorList>
    </citation>
    <scope>NUCLEOTIDE SEQUENCE [LARGE SCALE GENOMIC DNA]</scope>
    <source>
        <strain evidence="4 5">DSM 436</strain>
    </source>
</reference>
<dbReference type="Proteomes" id="UP000019678">
    <property type="component" value="Unassembled WGS sequence"/>
</dbReference>
<comment type="caution">
    <text evidence="4">The sequence shown here is derived from an EMBL/GenBank/DDBJ whole genome shotgun (WGS) entry which is preliminary data.</text>
</comment>
<dbReference type="STRING" id="1192034.CAP_8377"/>
<feature type="compositionally biased region" description="Low complexity" evidence="1">
    <location>
        <begin position="256"/>
        <end position="291"/>
    </location>
</feature>
<feature type="chain" id="PRO_5001496768" description="PEGA domain-containing protein" evidence="3">
    <location>
        <begin position="38"/>
        <end position="406"/>
    </location>
</feature>
<feature type="region of interest" description="Disordered" evidence="1">
    <location>
        <begin position="386"/>
        <end position="406"/>
    </location>
</feature>
<evidence type="ECO:0000256" key="2">
    <source>
        <dbReference type="SAM" id="Phobius"/>
    </source>
</evidence>
<feature type="transmembrane region" description="Helical" evidence="2">
    <location>
        <begin position="360"/>
        <end position="378"/>
    </location>
</feature>